<comment type="similarity">
    <text evidence="12">Belongs to the DRC3 family.</text>
</comment>
<keyword evidence="9" id="KW-0206">Cytoskeleton</keyword>
<dbReference type="SMART" id="SM00365">
    <property type="entry name" value="LRR_SD22"/>
    <property type="match status" value="4"/>
</dbReference>
<dbReference type="InterPro" id="IPR050576">
    <property type="entry name" value="Cilia_flagella_integrity"/>
</dbReference>
<dbReference type="Proteomes" id="UP000092462">
    <property type="component" value="Unassembled WGS sequence"/>
</dbReference>
<evidence type="ECO:0000256" key="9">
    <source>
        <dbReference type="ARBA" id="ARBA00023212"/>
    </source>
</evidence>
<dbReference type="PROSITE" id="PS51450">
    <property type="entry name" value="LRR"/>
    <property type="match status" value="2"/>
</dbReference>
<comment type="subcellular location">
    <subcellularLocation>
        <location evidence="2">Cytoplasm</location>
        <location evidence="2">Cytoskeleton</location>
        <location evidence="2">Flagellum axoneme</location>
    </subcellularLocation>
</comment>
<evidence type="ECO:0000256" key="4">
    <source>
        <dbReference type="ARBA" id="ARBA00022614"/>
    </source>
</evidence>
<dbReference type="InterPro" id="IPR032675">
    <property type="entry name" value="LRR_dom_sf"/>
</dbReference>
<dbReference type="Gene3D" id="3.80.10.10">
    <property type="entry name" value="Ribonuclease Inhibitor"/>
    <property type="match status" value="1"/>
</dbReference>
<accession>A0A1B0DCP6</accession>
<dbReference type="EnsemblMetazoa" id="PPAI005585-RA">
    <property type="protein sequence ID" value="PPAI005585-PA"/>
    <property type="gene ID" value="PPAI005585"/>
</dbReference>
<dbReference type="Pfam" id="PF14580">
    <property type="entry name" value="LRR_9"/>
    <property type="match status" value="1"/>
</dbReference>
<evidence type="ECO:0000256" key="13">
    <source>
        <dbReference type="ARBA" id="ARBA00040950"/>
    </source>
</evidence>
<evidence type="ECO:0000256" key="5">
    <source>
        <dbReference type="ARBA" id="ARBA00022737"/>
    </source>
</evidence>
<keyword evidence="15" id="KW-1185">Reference proteome</keyword>
<dbReference type="InterPro" id="IPR001611">
    <property type="entry name" value="Leu-rich_rpt"/>
</dbReference>
<keyword evidence="6" id="KW-0282">Flagellum</keyword>
<evidence type="ECO:0000256" key="3">
    <source>
        <dbReference type="ARBA" id="ARBA00022490"/>
    </source>
</evidence>
<evidence type="ECO:0000256" key="6">
    <source>
        <dbReference type="ARBA" id="ARBA00022846"/>
    </source>
</evidence>
<dbReference type="EMBL" id="AJVK01014071">
    <property type="status" value="NOT_ANNOTATED_CDS"/>
    <property type="molecule type" value="Genomic_DNA"/>
</dbReference>
<dbReference type="SUPFAM" id="SSF52075">
    <property type="entry name" value="Outer arm dynein light chain 1"/>
    <property type="match status" value="1"/>
</dbReference>
<evidence type="ECO:0000256" key="8">
    <source>
        <dbReference type="ARBA" id="ARBA00023069"/>
    </source>
</evidence>
<dbReference type="VEuPathDB" id="VectorBase:PPAI005585"/>
<evidence type="ECO:0000256" key="1">
    <source>
        <dbReference type="ARBA" id="ARBA00003843"/>
    </source>
</evidence>
<evidence type="ECO:0000256" key="2">
    <source>
        <dbReference type="ARBA" id="ARBA00004611"/>
    </source>
</evidence>
<sequence>MLTKLTDLDLSFNYIEKIENLEKLTQLEVISLYSNRIQQIENLHHLEHLQIVSLAKNCIKTYDGIEKLRFLKKLSVINLEDNPISRDLDNPTSEYVAAFLSQIKYYNYTLIADETRASAREKYSRELRKLEEIESEEKVLREKIEKDAKEEVLLRQCFVEFLNRHQLFDSLFDASDSVLNVDEKAIGLRMEFKDRYLSIAEELRKVGVDEDKRRQVEIAEFRKCIEEARRKVIQPFLN</sequence>
<evidence type="ECO:0000313" key="14">
    <source>
        <dbReference type="EnsemblMetazoa" id="PPAI005585-PA"/>
    </source>
</evidence>
<organism evidence="14 15">
    <name type="scientific">Phlebotomus papatasi</name>
    <name type="common">Sandfly</name>
    <dbReference type="NCBI Taxonomy" id="29031"/>
    <lineage>
        <taxon>Eukaryota</taxon>
        <taxon>Metazoa</taxon>
        <taxon>Ecdysozoa</taxon>
        <taxon>Arthropoda</taxon>
        <taxon>Hexapoda</taxon>
        <taxon>Insecta</taxon>
        <taxon>Pterygota</taxon>
        <taxon>Neoptera</taxon>
        <taxon>Endopterygota</taxon>
        <taxon>Diptera</taxon>
        <taxon>Nematocera</taxon>
        <taxon>Psychodoidea</taxon>
        <taxon>Psychodidae</taxon>
        <taxon>Phlebotomus</taxon>
        <taxon>Phlebotomus</taxon>
    </lineage>
</organism>
<proteinExistence type="inferred from homology"/>
<evidence type="ECO:0000256" key="11">
    <source>
        <dbReference type="ARBA" id="ARBA00024433"/>
    </source>
</evidence>
<keyword evidence="5" id="KW-0677">Repeat</keyword>
<keyword evidence="7" id="KW-0175">Coiled coil</keyword>
<name>A0A1B0DCP6_PHLPP</name>
<reference evidence="14" key="1">
    <citation type="submission" date="2022-08" db="UniProtKB">
        <authorList>
            <consortium name="EnsemblMetazoa"/>
        </authorList>
    </citation>
    <scope>IDENTIFICATION</scope>
    <source>
        <strain evidence="14">Israel</strain>
    </source>
</reference>
<keyword evidence="10" id="KW-0966">Cell projection</keyword>
<dbReference type="PANTHER" id="PTHR45973">
    <property type="entry name" value="PROTEIN PHOSPHATASE 1 REGULATORY SUBUNIT SDS22-RELATED"/>
    <property type="match status" value="1"/>
</dbReference>
<comment type="function">
    <text evidence="1">Cilium-specific protein required for cilia structures.</text>
</comment>
<dbReference type="VEuPathDB" id="VectorBase:PPAPM1_010182"/>
<dbReference type="GO" id="GO:0005929">
    <property type="term" value="C:cilium"/>
    <property type="evidence" value="ECO:0007669"/>
    <property type="project" value="TreeGrafter"/>
</dbReference>
<dbReference type="AlphaFoldDB" id="A0A1B0DCP6"/>
<keyword evidence="4" id="KW-0433">Leucine-rich repeat</keyword>
<evidence type="ECO:0000256" key="10">
    <source>
        <dbReference type="ARBA" id="ARBA00023273"/>
    </source>
</evidence>
<evidence type="ECO:0000256" key="7">
    <source>
        <dbReference type="ARBA" id="ARBA00023054"/>
    </source>
</evidence>
<protein>
    <recommendedName>
        <fullName evidence="11">Dynein axonemal assembly factor 1 homolog</fullName>
    </recommendedName>
    <alternativeName>
        <fullName evidence="13">Dynein regulatory complex subunit 3</fullName>
    </alternativeName>
</protein>
<dbReference type="PANTHER" id="PTHR45973:SF12">
    <property type="entry name" value="DYNEIN REGULATORY COMPLEX SUBUNIT 3"/>
    <property type="match status" value="1"/>
</dbReference>
<keyword evidence="3" id="KW-0963">Cytoplasm</keyword>
<evidence type="ECO:0000313" key="15">
    <source>
        <dbReference type="Proteomes" id="UP000092462"/>
    </source>
</evidence>
<keyword evidence="8" id="KW-0969">Cilium</keyword>
<evidence type="ECO:0000256" key="12">
    <source>
        <dbReference type="ARBA" id="ARBA00038378"/>
    </source>
</evidence>